<sequence length="366" mass="42014">MKVATRILSGLWIGLWAFHTVAATEEVPELTFEQSAEIIRHTYENQLFTLEPSKQSHYGLRMYRQTLDGKRYAATIHTELNTIASTLNHFADKVNTPEQIVLYAQRRLAPMRETQDERSQRRYNVSKNMPEYVYLGIDLLSAMARANEYGLQHREDDKLRQVIRRYDFKKYATSKPMIEAWAPQLAAQVFWLRELGEQDVVDAFIDTFRETYPDEKDASLTAQQYRNKIYTMTHIIEAMSHRYQTSVNEGDQQWIYDYFRQHIDTILLRATPKVIAQVGISFLLAGLDNDAVVEKTREAVRKAISADIGMIPSATGEMNLSQGEQRNVLAIMLLDWQGVHASPTVSNDPNLFANLPYGLVSKNGAN</sequence>
<feature type="signal peptide" evidence="1">
    <location>
        <begin position="1"/>
        <end position="22"/>
    </location>
</feature>
<dbReference type="Proteomes" id="UP000198854">
    <property type="component" value="Unassembled WGS sequence"/>
</dbReference>
<accession>A0A1G8ADQ2</accession>
<dbReference type="STRING" id="861298.SAMN04488136_11040"/>
<dbReference type="AlphaFoldDB" id="A0A1G8ADQ2"/>
<dbReference type="OrthoDB" id="6080009at2"/>
<proteinExistence type="predicted"/>
<evidence type="ECO:0000313" key="2">
    <source>
        <dbReference type="EMBL" id="SDH18470.1"/>
    </source>
</evidence>
<evidence type="ECO:0000313" key="3">
    <source>
        <dbReference type="Proteomes" id="UP000198854"/>
    </source>
</evidence>
<reference evidence="2 3" key="1">
    <citation type="submission" date="2016-10" db="EMBL/GenBank/DDBJ databases">
        <authorList>
            <person name="de Groot N.N."/>
        </authorList>
    </citation>
    <scope>NUCLEOTIDE SEQUENCE [LARGE SCALE GENOMIC DNA]</scope>
    <source>
        <strain evidence="2 3">CGMCC 1.10228</strain>
    </source>
</reference>
<name>A0A1G8ADQ2_9VIBR</name>
<evidence type="ECO:0008006" key="4">
    <source>
        <dbReference type="Google" id="ProtNLM"/>
    </source>
</evidence>
<dbReference type="InterPro" id="IPR021928">
    <property type="entry name" value="DUF3541"/>
</dbReference>
<dbReference type="Pfam" id="PF12060">
    <property type="entry name" value="DUF3541"/>
    <property type="match status" value="1"/>
</dbReference>
<organism evidence="2 3">
    <name type="scientific">Vibrio xiamenensis</name>
    <dbReference type="NCBI Taxonomy" id="861298"/>
    <lineage>
        <taxon>Bacteria</taxon>
        <taxon>Pseudomonadati</taxon>
        <taxon>Pseudomonadota</taxon>
        <taxon>Gammaproteobacteria</taxon>
        <taxon>Vibrionales</taxon>
        <taxon>Vibrionaceae</taxon>
        <taxon>Vibrio</taxon>
    </lineage>
</organism>
<evidence type="ECO:0000256" key="1">
    <source>
        <dbReference type="SAM" id="SignalP"/>
    </source>
</evidence>
<feature type="chain" id="PRO_5011483861" description="DUF3541 domain-containing protein" evidence="1">
    <location>
        <begin position="23"/>
        <end position="366"/>
    </location>
</feature>
<gene>
    <name evidence="2" type="ORF">SAMN04488136_11040</name>
</gene>
<protein>
    <recommendedName>
        <fullName evidence="4">DUF3541 domain-containing protein</fullName>
    </recommendedName>
</protein>
<dbReference type="RefSeq" id="WP_093272953.1">
    <property type="nucleotide sequence ID" value="NZ_FNDD01000010.1"/>
</dbReference>
<dbReference type="EMBL" id="FNDD01000010">
    <property type="protein sequence ID" value="SDH18470.1"/>
    <property type="molecule type" value="Genomic_DNA"/>
</dbReference>
<keyword evidence="3" id="KW-1185">Reference proteome</keyword>
<keyword evidence="1" id="KW-0732">Signal</keyword>